<keyword evidence="2" id="KW-0472">Membrane</keyword>
<protein>
    <submittedName>
        <fullName evidence="3">Uncharacterized protein</fullName>
    </submittedName>
</protein>
<feature type="transmembrane region" description="Helical" evidence="2">
    <location>
        <begin position="56"/>
        <end position="75"/>
    </location>
</feature>
<proteinExistence type="predicted"/>
<evidence type="ECO:0000313" key="3">
    <source>
        <dbReference type="EMBL" id="KAG8363668.1"/>
    </source>
</evidence>
<evidence type="ECO:0000256" key="2">
    <source>
        <dbReference type="SAM" id="Phobius"/>
    </source>
</evidence>
<name>A0AAV6W9E7_9LAMI</name>
<organism evidence="3 4">
    <name type="scientific">Buddleja alternifolia</name>
    <dbReference type="NCBI Taxonomy" id="168488"/>
    <lineage>
        <taxon>Eukaryota</taxon>
        <taxon>Viridiplantae</taxon>
        <taxon>Streptophyta</taxon>
        <taxon>Embryophyta</taxon>
        <taxon>Tracheophyta</taxon>
        <taxon>Spermatophyta</taxon>
        <taxon>Magnoliopsida</taxon>
        <taxon>eudicotyledons</taxon>
        <taxon>Gunneridae</taxon>
        <taxon>Pentapetalae</taxon>
        <taxon>asterids</taxon>
        <taxon>lamiids</taxon>
        <taxon>Lamiales</taxon>
        <taxon>Scrophulariaceae</taxon>
        <taxon>Buddlejeae</taxon>
        <taxon>Buddleja</taxon>
    </lineage>
</organism>
<dbReference type="AlphaFoldDB" id="A0AAV6W9E7"/>
<gene>
    <name evidence="3" type="ORF">BUALT_Bualt19G0046400</name>
</gene>
<dbReference type="PANTHER" id="PTHR37753:SF1">
    <property type="entry name" value="OS01G0940600 PROTEIN"/>
    <property type="match status" value="1"/>
</dbReference>
<feature type="region of interest" description="Disordered" evidence="1">
    <location>
        <begin position="100"/>
        <end position="131"/>
    </location>
</feature>
<dbReference type="Proteomes" id="UP000826271">
    <property type="component" value="Unassembled WGS sequence"/>
</dbReference>
<accession>A0AAV6W9E7</accession>
<evidence type="ECO:0000313" key="4">
    <source>
        <dbReference type="Proteomes" id="UP000826271"/>
    </source>
</evidence>
<comment type="caution">
    <text evidence="3">The sequence shown here is derived from an EMBL/GenBank/DDBJ whole genome shotgun (WGS) entry which is preliminary data.</text>
</comment>
<sequence>MMVCNLLSSSSSTLPRLIPTTYKPPPPPLPPRILQVGRRKRGISLVTRAGPSASSYIFAFVLPLSLLAVTIFTSVRIADKLEQKFLEELAVNQAILEAEENDEEVSIPSVKEPAPTRTRNRPKREVEPSSK</sequence>
<dbReference type="EMBL" id="WHWC01000019">
    <property type="protein sequence ID" value="KAG8363668.1"/>
    <property type="molecule type" value="Genomic_DNA"/>
</dbReference>
<keyword evidence="4" id="KW-1185">Reference proteome</keyword>
<keyword evidence="2" id="KW-1133">Transmembrane helix</keyword>
<keyword evidence="2" id="KW-0812">Transmembrane</keyword>
<dbReference type="PANTHER" id="PTHR37753">
    <property type="entry name" value="OS01G0940600 PROTEIN"/>
    <property type="match status" value="1"/>
</dbReference>
<reference evidence="3" key="1">
    <citation type="submission" date="2019-10" db="EMBL/GenBank/DDBJ databases">
        <authorList>
            <person name="Zhang R."/>
            <person name="Pan Y."/>
            <person name="Wang J."/>
            <person name="Ma R."/>
            <person name="Yu S."/>
        </authorList>
    </citation>
    <scope>NUCLEOTIDE SEQUENCE</scope>
    <source>
        <strain evidence="3">LA-IB0</strain>
        <tissue evidence="3">Leaf</tissue>
    </source>
</reference>
<evidence type="ECO:0000256" key="1">
    <source>
        <dbReference type="SAM" id="MobiDB-lite"/>
    </source>
</evidence>